<dbReference type="AlphaFoldDB" id="A0A061SEF8"/>
<protein>
    <submittedName>
        <fullName evidence="1">Uncharacterized protein</fullName>
    </submittedName>
</protein>
<accession>A0A061SEF8</accession>
<evidence type="ECO:0000313" key="1">
    <source>
        <dbReference type="EMBL" id="JAC81255.1"/>
    </source>
</evidence>
<name>A0A061SEF8_9CHLO</name>
<dbReference type="EMBL" id="GBEZ01003916">
    <property type="protein sequence ID" value="JAC81255.1"/>
    <property type="molecule type" value="Transcribed_RNA"/>
</dbReference>
<reference evidence="1" key="1">
    <citation type="submission" date="2014-05" db="EMBL/GenBank/DDBJ databases">
        <title>The transcriptome of the halophilic microalga Tetraselmis sp. GSL018 isolated from the Great Salt Lake, Utah.</title>
        <authorList>
            <person name="Jinkerson R.E."/>
            <person name="D'Adamo S."/>
            <person name="Posewitz M.C."/>
        </authorList>
    </citation>
    <scope>NUCLEOTIDE SEQUENCE</scope>
    <source>
        <strain evidence="1">GSL018</strain>
    </source>
</reference>
<sequence>MHSPARCWRSLLEAATNSNGSADWAATAAAARRTLGVNFTSLKPAVRS</sequence>
<gene>
    <name evidence="1" type="ORF">TSPGSL018_8332</name>
</gene>
<proteinExistence type="predicted"/>
<organism evidence="1">
    <name type="scientific">Tetraselmis sp. GSL018</name>
    <dbReference type="NCBI Taxonomy" id="582737"/>
    <lineage>
        <taxon>Eukaryota</taxon>
        <taxon>Viridiplantae</taxon>
        <taxon>Chlorophyta</taxon>
        <taxon>core chlorophytes</taxon>
        <taxon>Chlorodendrophyceae</taxon>
        <taxon>Chlorodendrales</taxon>
        <taxon>Chlorodendraceae</taxon>
        <taxon>Tetraselmis</taxon>
    </lineage>
</organism>